<dbReference type="InterPro" id="IPR023213">
    <property type="entry name" value="CAT-like_dom_sf"/>
</dbReference>
<comment type="cofactor">
    <cofactor evidence="1 6">
        <name>(R)-lipoate</name>
        <dbReference type="ChEBI" id="CHEBI:83088"/>
    </cofactor>
</comment>
<evidence type="ECO:0000256" key="2">
    <source>
        <dbReference type="ARBA" id="ARBA00007317"/>
    </source>
</evidence>
<dbReference type="GO" id="GO:0031405">
    <property type="term" value="F:lipoic acid binding"/>
    <property type="evidence" value="ECO:0007669"/>
    <property type="project" value="TreeGrafter"/>
</dbReference>
<evidence type="ECO:0000313" key="11">
    <source>
        <dbReference type="Proteomes" id="UP001185922"/>
    </source>
</evidence>
<dbReference type="PANTHER" id="PTHR43178">
    <property type="entry name" value="DIHYDROLIPOAMIDE ACETYLTRANSFERASE COMPONENT OF PYRUVATE DEHYDROGENASE COMPLEX"/>
    <property type="match status" value="1"/>
</dbReference>
<dbReference type="SUPFAM" id="SSF52777">
    <property type="entry name" value="CoA-dependent acyltransferases"/>
    <property type="match status" value="1"/>
</dbReference>
<feature type="domain" description="Lipoyl-binding" evidence="8">
    <location>
        <begin position="1"/>
        <end position="76"/>
    </location>
</feature>
<dbReference type="SUPFAM" id="SSF47005">
    <property type="entry name" value="Peripheral subunit-binding domain of 2-oxo acid dehydrogenase complex"/>
    <property type="match status" value="1"/>
</dbReference>
<dbReference type="PANTHER" id="PTHR43178:SF5">
    <property type="entry name" value="LIPOAMIDE ACYLTRANSFERASE COMPONENT OF BRANCHED-CHAIN ALPHA-KETO ACID DEHYDROGENASE COMPLEX, MITOCHONDRIAL"/>
    <property type="match status" value="1"/>
</dbReference>
<dbReference type="Pfam" id="PF00364">
    <property type="entry name" value="Biotin_lipoyl"/>
    <property type="match status" value="1"/>
</dbReference>
<dbReference type="Gene3D" id="2.40.50.100">
    <property type="match status" value="1"/>
</dbReference>
<feature type="region of interest" description="Disordered" evidence="7">
    <location>
        <begin position="78"/>
        <end position="151"/>
    </location>
</feature>
<dbReference type="Proteomes" id="UP001185922">
    <property type="component" value="Unassembled WGS sequence"/>
</dbReference>
<dbReference type="EMBL" id="JAWLKH010000009">
    <property type="protein sequence ID" value="MDV6312383.1"/>
    <property type="molecule type" value="Genomic_DNA"/>
</dbReference>
<dbReference type="GO" id="GO:0005737">
    <property type="term" value="C:cytoplasm"/>
    <property type="evidence" value="ECO:0007669"/>
    <property type="project" value="TreeGrafter"/>
</dbReference>
<dbReference type="InterPro" id="IPR036625">
    <property type="entry name" value="E3-bd_dom_sf"/>
</dbReference>
<keyword evidence="4 6" id="KW-0450">Lipoyl</keyword>
<evidence type="ECO:0000256" key="3">
    <source>
        <dbReference type="ARBA" id="ARBA00022679"/>
    </source>
</evidence>
<evidence type="ECO:0000256" key="7">
    <source>
        <dbReference type="SAM" id="MobiDB-lite"/>
    </source>
</evidence>
<dbReference type="Gene3D" id="4.10.320.10">
    <property type="entry name" value="E3-binding domain"/>
    <property type="match status" value="1"/>
</dbReference>
<protein>
    <recommendedName>
        <fullName evidence="6">Dihydrolipoamide acetyltransferase component of pyruvate dehydrogenase complex</fullName>
        <ecNumber evidence="6">2.3.1.-</ecNumber>
    </recommendedName>
</protein>
<dbReference type="EC" id="2.3.1.-" evidence="6"/>
<evidence type="ECO:0000256" key="6">
    <source>
        <dbReference type="RuleBase" id="RU003423"/>
    </source>
</evidence>
<dbReference type="InterPro" id="IPR001078">
    <property type="entry name" value="2-oxoacid_DH_actylTfrase"/>
</dbReference>
<gene>
    <name evidence="10" type="ORF">R3Q15_10900</name>
</gene>
<keyword evidence="5 6" id="KW-0012">Acyltransferase</keyword>
<keyword evidence="3 6" id="KW-0808">Transferase</keyword>
<name>A0AAE4R2Z3_9ACTN</name>
<accession>A0AAE4R2Z3</accession>
<dbReference type="PROSITE" id="PS51826">
    <property type="entry name" value="PSBD"/>
    <property type="match status" value="1"/>
</dbReference>
<dbReference type="GeneID" id="77172710"/>
<dbReference type="RefSeq" id="WP_024499296.1">
    <property type="nucleotide sequence ID" value="NZ_CP091855.1"/>
</dbReference>
<comment type="caution">
    <text evidence="10">The sequence shown here is derived from an EMBL/GenBank/DDBJ whole genome shotgun (WGS) entry which is preliminary data.</text>
</comment>
<evidence type="ECO:0000256" key="4">
    <source>
        <dbReference type="ARBA" id="ARBA00022823"/>
    </source>
</evidence>
<evidence type="ECO:0000313" key="10">
    <source>
        <dbReference type="EMBL" id="MDV6312383.1"/>
    </source>
</evidence>
<evidence type="ECO:0000256" key="1">
    <source>
        <dbReference type="ARBA" id="ARBA00001938"/>
    </source>
</evidence>
<dbReference type="InterPro" id="IPR003016">
    <property type="entry name" value="2-oxoA_DH_lipoyl-BS"/>
</dbReference>
<dbReference type="Gene3D" id="3.30.559.10">
    <property type="entry name" value="Chloramphenicol acetyltransferase-like domain"/>
    <property type="match status" value="1"/>
</dbReference>
<evidence type="ECO:0000259" key="8">
    <source>
        <dbReference type="PROSITE" id="PS50968"/>
    </source>
</evidence>
<feature type="domain" description="Peripheral subunit-binding (PSBD)" evidence="9">
    <location>
        <begin position="145"/>
        <end position="182"/>
    </location>
</feature>
<dbReference type="InterPro" id="IPR000089">
    <property type="entry name" value="Biotin_lipoyl"/>
</dbReference>
<organism evidence="10 11">
    <name type="scientific">Gordonia amicalis</name>
    <dbReference type="NCBI Taxonomy" id="89053"/>
    <lineage>
        <taxon>Bacteria</taxon>
        <taxon>Bacillati</taxon>
        <taxon>Actinomycetota</taxon>
        <taxon>Actinomycetes</taxon>
        <taxon>Mycobacteriales</taxon>
        <taxon>Gordoniaceae</taxon>
        <taxon>Gordonia</taxon>
    </lineage>
</organism>
<dbReference type="PROSITE" id="PS00189">
    <property type="entry name" value="LIPOYL"/>
    <property type="match status" value="1"/>
</dbReference>
<dbReference type="InterPro" id="IPR050743">
    <property type="entry name" value="2-oxoacid_DH_E2_comp"/>
</dbReference>
<dbReference type="PROSITE" id="PS50968">
    <property type="entry name" value="BIOTINYL_LIPOYL"/>
    <property type="match status" value="1"/>
</dbReference>
<dbReference type="CDD" id="cd06849">
    <property type="entry name" value="lipoyl_domain"/>
    <property type="match status" value="1"/>
</dbReference>
<sequence>MIEFRLPSLGADMDEAKLTEWQIAPGDTVEKGQVVAEVETTKSAIEVETWHDGTVAELKVEVGETIPVGTVMATFYEPGETPSTVKQPARGDAGAPSSTPPPAAPAEPVLVTARTSPSAGPTAPSVPHTTTVAAPTGPMASNRVRISPAARRRARELGLDPDRLRGTGPGGAITLDDVEQHAKTTAPDSRAREMRRTIAAAMSRSKREIPHYYLAETIPMETASRWLSERNAQHPVEERLLPAVLILKAVAVAARKCPSMNGFWTDDEFTMQADVHVGVAIALRGGGLIAPAIHDVPDKSLDTLQSDLVDLVARTRSGKLRSSEFTDSTITVTNLGDNGVEAVFGAIYPPQVALVGVGTMTQRPWIVDGEIKPIPVVTVSLSADHRASDGRQGAKFLSTIRELLLRPHEL</sequence>
<dbReference type="InterPro" id="IPR011053">
    <property type="entry name" value="Single_hybrid_motif"/>
</dbReference>
<comment type="similarity">
    <text evidence="2 6">Belongs to the 2-oxoacid dehydrogenase family.</text>
</comment>
<dbReference type="InterPro" id="IPR004167">
    <property type="entry name" value="PSBD"/>
</dbReference>
<dbReference type="GO" id="GO:0016407">
    <property type="term" value="F:acetyltransferase activity"/>
    <property type="evidence" value="ECO:0007669"/>
    <property type="project" value="TreeGrafter"/>
</dbReference>
<evidence type="ECO:0000259" key="9">
    <source>
        <dbReference type="PROSITE" id="PS51826"/>
    </source>
</evidence>
<dbReference type="AlphaFoldDB" id="A0AAE4R2Z3"/>
<dbReference type="Pfam" id="PF00198">
    <property type="entry name" value="2-oxoacid_dh"/>
    <property type="match status" value="1"/>
</dbReference>
<proteinExistence type="inferred from homology"/>
<evidence type="ECO:0000256" key="5">
    <source>
        <dbReference type="ARBA" id="ARBA00023315"/>
    </source>
</evidence>
<dbReference type="Pfam" id="PF02817">
    <property type="entry name" value="E3_binding"/>
    <property type="match status" value="1"/>
</dbReference>
<reference evidence="10" key="1">
    <citation type="submission" date="2023-10" db="EMBL/GenBank/DDBJ databases">
        <title>Development of a sustainable strategy for remediation of hydrocarbon-contaminated territories based on the waste exchange concept.</title>
        <authorList>
            <person name="Krivoruchko A."/>
        </authorList>
    </citation>
    <scope>NUCLEOTIDE SEQUENCE</scope>
    <source>
        <strain evidence="10">IEGM 1279</strain>
    </source>
</reference>
<dbReference type="SUPFAM" id="SSF51230">
    <property type="entry name" value="Single hybrid motif"/>
    <property type="match status" value="1"/>
</dbReference>